<gene>
    <name evidence="1" type="ORF">R5R35_008574</name>
</gene>
<dbReference type="Proteomes" id="UP001378592">
    <property type="component" value="Unassembled WGS sequence"/>
</dbReference>
<protein>
    <submittedName>
        <fullName evidence="1">Uncharacterized protein</fullName>
    </submittedName>
</protein>
<evidence type="ECO:0000313" key="1">
    <source>
        <dbReference type="EMBL" id="KAK7791142.1"/>
    </source>
</evidence>
<evidence type="ECO:0000313" key="2">
    <source>
        <dbReference type="Proteomes" id="UP001378592"/>
    </source>
</evidence>
<dbReference type="SUPFAM" id="SSF81901">
    <property type="entry name" value="HCP-like"/>
    <property type="match status" value="1"/>
</dbReference>
<organism evidence="1 2">
    <name type="scientific">Gryllus longicercus</name>
    <dbReference type="NCBI Taxonomy" id="2509291"/>
    <lineage>
        <taxon>Eukaryota</taxon>
        <taxon>Metazoa</taxon>
        <taxon>Ecdysozoa</taxon>
        <taxon>Arthropoda</taxon>
        <taxon>Hexapoda</taxon>
        <taxon>Insecta</taxon>
        <taxon>Pterygota</taxon>
        <taxon>Neoptera</taxon>
        <taxon>Polyneoptera</taxon>
        <taxon>Orthoptera</taxon>
        <taxon>Ensifera</taxon>
        <taxon>Gryllidea</taxon>
        <taxon>Grylloidea</taxon>
        <taxon>Gryllidae</taxon>
        <taxon>Gryllinae</taxon>
        <taxon>Gryllus</taxon>
    </lineage>
</organism>
<name>A0AAN9VIR1_9ORTH</name>
<proteinExistence type="predicted"/>
<dbReference type="AlphaFoldDB" id="A0AAN9VIR1"/>
<dbReference type="Gene3D" id="1.25.40.10">
    <property type="entry name" value="Tetratricopeptide repeat domain"/>
    <property type="match status" value="1"/>
</dbReference>
<reference evidence="1 2" key="1">
    <citation type="submission" date="2024-03" db="EMBL/GenBank/DDBJ databases">
        <title>The genome assembly and annotation of the cricket Gryllus longicercus Weissman &amp; Gray.</title>
        <authorList>
            <person name="Szrajer S."/>
            <person name="Gray D."/>
            <person name="Ylla G."/>
        </authorList>
    </citation>
    <scope>NUCLEOTIDE SEQUENCE [LARGE SCALE GENOMIC DNA]</scope>
    <source>
        <strain evidence="1">DAG 2021-001</strain>
        <tissue evidence="1">Whole body minus gut</tissue>
    </source>
</reference>
<sequence length="568" mass="65795">MDQPNKYILENLKDNTRKMAVTNIRGNDENVLPADVISSKLSSLHCPFTWKPFNDANSRDTVNATEEKLLNVQDEGEEFSAWTTFVLSLILCYEYAKKDALDYAFEKQEECAKIVERAIDSGFSIPVMGVGLKHVSDACKIFLLMKSEQLEKATNALQDIADYEEMEKRDQASIWSVRGALLLEYGLKGMKESVPFLEQALLLDTECPEWHFLLGKALARVRRIEDRNKIPDKKELKALEYAVTVSENTFYMVLLAQSYTDAARVVTLQKRGSSDFRSLCEDMNEKAVNMYRKAYENSKDNPYVLGRCAYGFMRLPKPWKDMEVARICVEKGLAKHSSSSFLNYVAAELYNKQNDSDKAKYYFARAAENGCYGACLHLLTLKEKENKLYDAIPDLERYIELFKEKPRQEHLLALLGAYHYFVKSDFNMALKYWSKVIDSNIHSIELKALDNTWPKTPHPCNVSKTIVNEIVQRLDKGCNEEEKTMYTNILEKYKKHHRPLVLSIQGIYSERSEYRRYCESENKPLPSTSKVWHNMNRNAVGNYWKVRPNTHSIMTNDWRQKSSRFPQK</sequence>
<accession>A0AAN9VIR1</accession>
<comment type="caution">
    <text evidence="1">The sequence shown here is derived from an EMBL/GenBank/DDBJ whole genome shotgun (WGS) entry which is preliminary data.</text>
</comment>
<keyword evidence="2" id="KW-1185">Reference proteome</keyword>
<dbReference type="InterPro" id="IPR011990">
    <property type="entry name" value="TPR-like_helical_dom_sf"/>
</dbReference>
<dbReference type="EMBL" id="JAZDUA010000557">
    <property type="protein sequence ID" value="KAK7791142.1"/>
    <property type="molecule type" value="Genomic_DNA"/>
</dbReference>